<evidence type="ECO:0000256" key="3">
    <source>
        <dbReference type="ARBA" id="ARBA00022723"/>
    </source>
</evidence>
<dbReference type="Proteomes" id="UP001175604">
    <property type="component" value="Unassembled WGS sequence"/>
</dbReference>
<evidence type="ECO:0000256" key="5">
    <source>
        <dbReference type="ARBA" id="ARBA00022833"/>
    </source>
</evidence>
<gene>
    <name evidence="7" type="ORF">QUC21_05545</name>
</gene>
<feature type="domain" description="Metallo-beta-lactamase" evidence="6">
    <location>
        <begin position="40"/>
        <end position="240"/>
    </location>
</feature>
<evidence type="ECO:0000313" key="8">
    <source>
        <dbReference type="Proteomes" id="UP001175604"/>
    </source>
</evidence>
<dbReference type="PANTHER" id="PTHR42978">
    <property type="entry name" value="QUORUM-QUENCHING LACTONASE YTNP-RELATED-RELATED"/>
    <property type="match status" value="1"/>
</dbReference>
<dbReference type="InterPro" id="IPR036866">
    <property type="entry name" value="RibonucZ/Hydroxyglut_hydro"/>
</dbReference>
<dbReference type="InterPro" id="IPR001279">
    <property type="entry name" value="Metallo-B-lactamas"/>
</dbReference>
<evidence type="ECO:0000256" key="4">
    <source>
        <dbReference type="ARBA" id="ARBA00022801"/>
    </source>
</evidence>
<keyword evidence="5" id="KW-0862">Zinc</keyword>
<evidence type="ECO:0000256" key="1">
    <source>
        <dbReference type="ARBA" id="ARBA00001947"/>
    </source>
</evidence>
<keyword evidence="8" id="KW-1185">Reference proteome</keyword>
<evidence type="ECO:0000259" key="6">
    <source>
        <dbReference type="SMART" id="SM00849"/>
    </source>
</evidence>
<sequence>MSDTTLPNYEVYAIRYGTRDARRANHFIGGDPHDAPMPMDYYVWLVRGDGREFVVDTGFGAEVAKKRGRTLLRHPSEGLALLGVDVNKVEEVIITHLHYDHVGTFDCFPAARFHLQDDEMSYATGRHMCYRQFNHGYEVDEVIGMVRLVYKNRVRFHKGSADLAPGLSIHRIGGHTHGLQCVRVHTKRGWVVLASDCSHYYEHFEKKRAFTTVFHVGELIDGYNKLDMLADSPKHVVPGHDPLVMQRYPAASAELDGIAVRLDEEPGY</sequence>
<dbReference type="InterPro" id="IPR051013">
    <property type="entry name" value="MBL_superfamily_lactonases"/>
</dbReference>
<evidence type="ECO:0000313" key="7">
    <source>
        <dbReference type="EMBL" id="MDM9558484.1"/>
    </source>
</evidence>
<dbReference type="Gene3D" id="3.60.15.10">
    <property type="entry name" value="Ribonuclease Z/Hydroxyacylglutathione hydrolase-like"/>
    <property type="match status" value="1"/>
</dbReference>
<proteinExistence type="inferred from homology"/>
<dbReference type="EMBL" id="JAUDJE010000003">
    <property type="protein sequence ID" value="MDM9558484.1"/>
    <property type="molecule type" value="Genomic_DNA"/>
</dbReference>
<reference evidence="7" key="1">
    <citation type="submission" date="2023-06" db="EMBL/GenBank/DDBJ databases">
        <title>full genome analysis of Phenantherene degrader P3.</title>
        <authorList>
            <person name="Akbar A."/>
            <person name="Rahmeh R."/>
            <person name="Kishk M."/>
        </authorList>
    </citation>
    <scope>NUCLEOTIDE SEQUENCE</scope>
    <source>
        <strain evidence="7">P3</strain>
    </source>
</reference>
<comment type="similarity">
    <text evidence="2">Belongs to the metallo-beta-lactamase superfamily.</text>
</comment>
<name>A0ABT7VZZ5_9BORD</name>
<evidence type="ECO:0000256" key="2">
    <source>
        <dbReference type="ARBA" id="ARBA00007749"/>
    </source>
</evidence>
<keyword evidence="4" id="KW-0378">Hydrolase</keyword>
<comment type="caution">
    <text evidence="7">The sequence shown here is derived from an EMBL/GenBank/DDBJ whole genome shotgun (WGS) entry which is preliminary data.</text>
</comment>
<comment type="cofactor">
    <cofactor evidence="1">
        <name>Zn(2+)</name>
        <dbReference type="ChEBI" id="CHEBI:29105"/>
    </cofactor>
</comment>
<dbReference type="SMART" id="SM00849">
    <property type="entry name" value="Lactamase_B"/>
    <property type="match status" value="1"/>
</dbReference>
<keyword evidence="3" id="KW-0479">Metal-binding</keyword>
<dbReference type="CDD" id="cd07729">
    <property type="entry name" value="AHL_lactonase_MBL-fold"/>
    <property type="match status" value="1"/>
</dbReference>
<dbReference type="RefSeq" id="WP_289784582.1">
    <property type="nucleotide sequence ID" value="NZ_JAUDJE010000003.1"/>
</dbReference>
<accession>A0ABT7VZZ5</accession>
<dbReference type="PANTHER" id="PTHR42978:SF7">
    <property type="entry name" value="METALLO-HYDROLASE RV2300C-RELATED"/>
    <property type="match status" value="1"/>
</dbReference>
<organism evidence="7 8">
    <name type="scientific">Bordetella petrii</name>
    <dbReference type="NCBI Taxonomy" id="94624"/>
    <lineage>
        <taxon>Bacteria</taxon>
        <taxon>Pseudomonadati</taxon>
        <taxon>Pseudomonadota</taxon>
        <taxon>Betaproteobacteria</taxon>
        <taxon>Burkholderiales</taxon>
        <taxon>Alcaligenaceae</taxon>
        <taxon>Bordetella</taxon>
    </lineage>
</organism>
<protein>
    <submittedName>
        <fullName evidence="7">N-acyl homoserine lactonase family protein</fullName>
    </submittedName>
</protein>
<dbReference type="Pfam" id="PF00753">
    <property type="entry name" value="Lactamase_B"/>
    <property type="match status" value="1"/>
</dbReference>
<dbReference type="SUPFAM" id="SSF56281">
    <property type="entry name" value="Metallo-hydrolase/oxidoreductase"/>
    <property type="match status" value="1"/>
</dbReference>